<dbReference type="SUPFAM" id="SSF49899">
    <property type="entry name" value="Concanavalin A-like lectins/glucanases"/>
    <property type="match status" value="1"/>
</dbReference>
<organism evidence="4 5">
    <name type="scientific">Bacteroides vicugnae</name>
    <dbReference type="NCBI Taxonomy" id="3037989"/>
    <lineage>
        <taxon>Bacteria</taxon>
        <taxon>Pseudomonadati</taxon>
        <taxon>Bacteroidota</taxon>
        <taxon>Bacteroidia</taxon>
        <taxon>Bacteroidales</taxon>
        <taxon>Bacteroidaceae</taxon>
        <taxon>Bacteroides</taxon>
    </lineage>
</organism>
<dbReference type="SUPFAM" id="SSF49785">
    <property type="entry name" value="Galactose-binding domain-like"/>
    <property type="match status" value="1"/>
</dbReference>
<protein>
    <submittedName>
        <fullName evidence="4">Glycosyl hydrolase</fullName>
    </submittedName>
</protein>
<dbReference type="Gene3D" id="2.60.120.260">
    <property type="entry name" value="Galactose-binding domain-like"/>
    <property type="match status" value="2"/>
</dbReference>
<dbReference type="Proteomes" id="UP001292913">
    <property type="component" value="Unassembled WGS sequence"/>
</dbReference>
<dbReference type="EMBL" id="JARZAK010000010">
    <property type="protein sequence ID" value="MDY7259216.1"/>
    <property type="molecule type" value="Genomic_DNA"/>
</dbReference>
<sequence length="1296" mass="146296">MKRRFLLLLFAAVCFCMNAQVNKNLDVLKKDDFMNPPMQARPSTYWMWMNGHITKEGLTADLEYMKRNAYGAAMMFNTGVGIPRGAVDYASPQWEEMTIHAVKEAERLGMELYLQNSPGYSGTGGPWITPEYSMQQLEWTETLATPDKKGWISTRIPRPYAKQGYYKDAFVLAYPALESETALFQNLVKKVSLNNQEVDKSLLADNDLNTQIHLDKQKNSLTFELSEPFEARAITVRRGDREKPLDPHDGPRDYAPVLTLEVSEDGVNYQKVANLNSPALRAMDTPGTASFAPVKGRYFRLTTNRSTNLSEVNLHASERIINWPAKTNYVKDPVAPGFSSQRVPGGQMIDPEQVIDITSFMDNDGNIKWKAPRTMSEKGKRQVVSRWTIVRLGSTTTGEEVAACPDSGRGLDCDKFSKEALDRHFDLFLDPLLDKLKPWCGKTLTALMMDSWEAGKQNWTSSLPVFFRQRKGYDVTPWLLAMTGRVVKSVEATERFLYDMRRTQTDMFNENFLAHFKERAARHGLKFAAEPYGDGNFESLEYAEHLDYPMSEFWIHYIYGGVTTSKMAASTAHLWNRPIVGAECFTGTPFNSKLTEHPYAMKAEGDYMMTTGVNRFVYHVFAHQPYVGGTPGTFMTMGPFGTHLNRNSVWAEQAIGLNIYNARCASILQQGLYAADILYIKDEGISSGIADYDFTEPATPYGYRWDIGSKNILERITVEDGRLTLPHGMNYRILVLTPMKQCSPELLKQVKRLLQQGATIVLSGEKPEGYMGMDANKDMEVKALADELWSKASSALYDGTVYYTKDLQKVLNAEQIHPDFSFVSENKDAQIHFIHRTVGEEEVYFISNHRRRPEMLTATFRIRNMKPSLWDAETGETDIPVSYKEENGMTKVTLSLAESGSVFIVFRPSEKETERASDYTKTHKNVKRETAGFKEIVPVASLDSPIYNTFTISLWAKPETFAAGGRGFLIFPDKGEERLGKGHATVGLAMGQNTVRVYERASANQVVLECNTPIEGWTHVAVVYDDGVPTLYLNGRIAAVGKKSAYICSPAYDVPMAEEQYVGSFEGDQTKTVYASAAWSGERVKAEVAAGPPEPVIPAGNQVLRTLDGAWKVQFPAWSKAPAGIILPVLESLHKHSDFNVKHFSGKATYLKTFVLTAEEWKKTVRKESPERILLDLGRVENIAQVSVNGAVPVLVWKAPYRIDITERLKAGENQLKIEVINLYPNRLIGDEYLPEKYEYDEYGRIRRFPSWYVNQEKDTDRQRILFAPWKYYTKNDPLLEAGLLGPVRLLCGEND</sequence>
<accession>A0ABU5HSQ4</accession>
<evidence type="ECO:0000256" key="2">
    <source>
        <dbReference type="ARBA" id="ARBA00022801"/>
    </source>
</evidence>
<dbReference type="NCBIfam" id="NF045579">
    <property type="entry name" value="rhamnoside_JR"/>
    <property type="match status" value="1"/>
</dbReference>
<dbReference type="PANTHER" id="PTHR43817:SF1">
    <property type="entry name" value="HYDROLASE, FAMILY 43, PUTATIVE (AFU_ORTHOLOGUE AFUA_3G01660)-RELATED"/>
    <property type="match status" value="1"/>
</dbReference>
<name>A0ABU5HSQ4_9BACE</name>
<evidence type="ECO:0000256" key="3">
    <source>
        <dbReference type="SAM" id="SignalP"/>
    </source>
</evidence>
<keyword evidence="5" id="KW-1185">Reference proteome</keyword>
<evidence type="ECO:0000313" key="5">
    <source>
        <dbReference type="Proteomes" id="UP001292913"/>
    </source>
</evidence>
<dbReference type="PANTHER" id="PTHR43817">
    <property type="entry name" value="GLYCOSYL HYDROLASE"/>
    <property type="match status" value="1"/>
</dbReference>
<reference evidence="4 5" key="1">
    <citation type="submission" date="2023-04" db="EMBL/GenBank/DDBJ databases">
        <title>Bacteroides pacosi sp. nov., isolated from the fecal material of an alpaca.</title>
        <authorList>
            <person name="Miller S."/>
            <person name="Hendry M."/>
            <person name="King J."/>
            <person name="Sankaranarayanan K."/>
            <person name="Lawson P.A."/>
        </authorList>
    </citation>
    <scope>NUCLEOTIDE SEQUENCE [LARGE SCALE GENOMIC DNA]</scope>
    <source>
        <strain evidence="4 5">A2-P53</strain>
    </source>
</reference>
<dbReference type="InterPro" id="IPR008979">
    <property type="entry name" value="Galactose-bd-like_sf"/>
</dbReference>
<evidence type="ECO:0000313" key="4">
    <source>
        <dbReference type="EMBL" id="MDY7259216.1"/>
    </source>
</evidence>
<dbReference type="Pfam" id="PF13385">
    <property type="entry name" value="Laminin_G_3"/>
    <property type="match status" value="1"/>
</dbReference>
<gene>
    <name evidence="4" type="ORF">QHG74_15985</name>
</gene>
<keyword evidence="1 3" id="KW-0732">Signal</keyword>
<comment type="caution">
    <text evidence="4">The sequence shown here is derived from an EMBL/GenBank/DDBJ whole genome shotgun (WGS) entry which is preliminary data.</text>
</comment>
<evidence type="ECO:0000256" key="1">
    <source>
        <dbReference type="ARBA" id="ARBA00022729"/>
    </source>
</evidence>
<feature type="signal peptide" evidence="3">
    <location>
        <begin position="1"/>
        <end position="19"/>
    </location>
</feature>
<dbReference type="InterPro" id="IPR013320">
    <property type="entry name" value="ConA-like_dom_sf"/>
</dbReference>
<dbReference type="RefSeq" id="WP_258980062.1">
    <property type="nucleotide sequence ID" value="NZ_JARZAK010000010.1"/>
</dbReference>
<keyword evidence="2 4" id="KW-0378">Hydrolase</keyword>
<dbReference type="Gene3D" id="2.60.120.200">
    <property type="match status" value="1"/>
</dbReference>
<dbReference type="GO" id="GO:0016787">
    <property type="term" value="F:hydrolase activity"/>
    <property type="evidence" value="ECO:0007669"/>
    <property type="project" value="UniProtKB-KW"/>
</dbReference>
<proteinExistence type="predicted"/>
<feature type="chain" id="PRO_5046708406" evidence="3">
    <location>
        <begin position="20"/>
        <end position="1296"/>
    </location>
</feature>
<dbReference type="Pfam" id="PF17132">
    <property type="entry name" value="Glyco_hydro_106"/>
    <property type="match status" value="1"/>
</dbReference>